<name>A0A4S8L1B7_DENBC</name>
<reference evidence="1 2" key="1">
    <citation type="journal article" date="2019" name="Nat. Ecol. Evol.">
        <title>Megaphylogeny resolves global patterns of mushroom evolution.</title>
        <authorList>
            <person name="Varga T."/>
            <person name="Krizsan K."/>
            <person name="Foldi C."/>
            <person name="Dima B."/>
            <person name="Sanchez-Garcia M."/>
            <person name="Sanchez-Ramirez S."/>
            <person name="Szollosi G.J."/>
            <person name="Szarkandi J.G."/>
            <person name="Papp V."/>
            <person name="Albert L."/>
            <person name="Andreopoulos W."/>
            <person name="Angelini C."/>
            <person name="Antonin V."/>
            <person name="Barry K.W."/>
            <person name="Bougher N.L."/>
            <person name="Buchanan P."/>
            <person name="Buyck B."/>
            <person name="Bense V."/>
            <person name="Catcheside P."/>
            <person name="Chovatia M."/>
            <person name="Cooper J."/>
            <person name="Damon W."/>
            <person name="Desjardin D."/>
            <person name="Finy P."/>
            <person name="Geml J."/>
            <person name="Haridas S."/>
            <person name="Hughes K."/>
            <person name="Justo A."/>
            <person name="Karasinski D."/>
            <person name="Kautmanova I."/>
            <person name="Kiss B."/>
            <person name="Kocsube S."/>
            <person name="Kotiranta H."/>
            <person name="LaButti K.M."/>
            <person name="Lechner B.E."/>
            <person name="Liimatainen K."/>
            <person name="Lipzen A."/>
            <person name="Lukacs Z."/>
            <person name="Mihaltcheva S."/>
            <person name="Morgado L.N."/>
            <person name="Niskanen T."/>
            <person name="Noordeloos M.E."/>
            <person name="Ohm R.A."/>
            <person name="Ortiz-Santana B."/>
            <person name="Ovrebo C."/>
            <person name="Racz N."/>
            <person name="Riley R."/>
            <person name="Savchenko A."/>
            <person name="Shiryaev A."/>
            <person name="Soop K."/>
            <person name="Spirin V."/>
            <person name="Szebenyi C."/>
            <person name="Tomsovsky M."/>
            <person name="Tulloss R.E."/>
            <person name="Uehling J."/>
            <person name="Grigoriev I.V."/>
            <person name="Vagvolgyi C."/>
            <person name="Papp T."/>
            <person name="Martin F.M."/>
            <person name="Miettinen O."/>
            <person name="Hibbett D.S."/>
            <person name="Nagy L.G."/>
        </authorList>
    </citation>
    <scope>NUCLEOTIDE SEQUENCE [LARGE SCALE GENOMIC DNA]</scope>
    <source>
        <strain evidence="1 2">CBS 962.96</strain>
    </source>
</reference>
<evidence type="ECO:0000313" key="1">
    <source>
        <dbReference type="EMBL" id="THU82212.1"/>
    </source>
</evidence>
<organism evidence="1 2">
    <name type="scientific">Dendrothele bispora (strain CBS 962.96)</name>
    <dbReference type="NCBI Taxonomy" id="1314807"/>
    <lineage>
        <taxon>Eukaryota</taxon>
        <taxon>Fungi</taxon>
        <taxon>Dikarya</taxon>
        <taxon>Basidiomycota</taxon>
        <taxon>Agaricomycotina</taxon>
        <taxon>Agaricomycetes</taxon>
        <taxon>Agaricomycetidae</taxon>
        <taxon>Agaricales</taxon>
        <taxon>Agaricales incertae sedis</taxon>
        <taxon>Dendrothele</taxon>
    </lineage>
</organism>
<sequence>MVFEEQRALELEMEEKGRVGVFWNSPSAVSTNKTWPARRTETRVASESESDVDQLLSDDLEGISHWRIRSLVLGHTGPSAAPPLLLSTLQLSRQGLTVHQ</sequence>
<keyword evidence="2" id="KW-1185">Reference proteome</keyword>
<dbReference type="EMBL" id="ML179749">
    <property type="protein sequence ID" value="THU82212.1"/>
    <property type="molecule type" value="Genomic_DNA"/>
</dbReference>
<protein>
    <submittedName>
        <fullName evidence="1">Uncharacterized protein</fullName>
    </submittedName>
</protein>
<dbReference type="AlphaFoldDB" id="A0A4S8L1B7"/>
<evidence type="ECO:0000313" key="2">
    <source>
        <dbReference type="Proteomes" id="UP000297245"/>
    </source>
</evidence>
<dbReference type="Proteomes" id="UP000297245">
    <property type="component" value="Unassembled WGS sequence"/>
</dbReference>
<accession>A0A4S8L1B7</accession>
<gene>
    <name evidence="1" type="ORF">K435DRAFT_808472</name>
</gene>
<proteinExistence type="predicted"/>